<dbReference type="Gene3D" id="3.40.50.2300">
    <property type="match status" value="1"/>
</dbReference>
<comment type="caution">
    <text evidence="7">The sequence shown here is derived from an EMBL/GenBank/DDBJ whole genome shotgun (WGS) entry which is preliminary data.</text>
</comment>
<dbReference type="InterPro" id="IPR005467">
    <property type="entry name" value="His_kinase_dom"/>
</dbReference>
<dbReference type="Pfam" id="PF00512">
    <property type="entry name" value="HisKA"/>
    <property type="match status" value="1"/>
</dbReference>
<dbReference type="EMBL" id="LWDF02000186">
    <property type="protein sequence ID" value="KAE8254563.1"/>
    <property type="molecule type" value="Genomic_DNA"/>
</dbReference>
<reference evidence="7" key="1">
    <citation type="submission" date="2016-04" db="EMBL/GenBank/DDBJ databases">
        <authorList>
            <person name="Nguyen H.D."/>
            <person name="Samba Siva P."/>
            <person name="Cullis J."/>
            <person name="Levesque C.A."/>
            <person name="Hambleton S."/>
        </authorList>
    </citation>
    <scope>NUCLEOTIDE SEQUENCE</scope>
    <source>
        <strain evidence="7">DAOMC 236416</strain>
    </source>
</reference>
<comment type="catalytic activity">
    <reaction evidence="1">
        <text>ATP + protein L-histidine = ADP + protein N-phospho-L-histidine.</text>
        <dbReference type="EC" id="2.7.13.3"/>
    </reaction>
</comment>
<organism evidence="7 8">
    <name type="scientific">Tilletia indica</name>
    <dbReference type="NCBI Taxonomy" id="43049"/>
    <lineage>
        <taxon>Eukaryota</taxon>
        <taxon>Fungi</taxon>
        <taxon>Dikarya</taxon>
        <taxon>Basidiomycota</taxon>
        <taxon>Ustilaginomycotina</taxon>
        <taxon>Exobasidiomycetes</taxon>
        <taxon>Tilletiales</taxon>
        <taxon>Tilletiaceae</taxon>
        <taxon>Tilletia</taxon>
    </lineage>
</organism>
<keyword evidence="5" id="KW-0418">Kinase</keyword>
<dbReference type="Pfam" id="PF02518">
    <property type="entry name" value="HATPase_c"/>
    <property type="match status" value="1"/>
</dbReference>
<dbReference type="CDD" id="cd17546">
    <property type="entry name" value="REC_hyHK_CKI1_RcsC-like"/>
    <property type="match status" value="1"/>
</dbReference>
<dbReference type="SMART" id="SM00448">
    <property type="entry name" value="REC"/>
    <property type="match status" value="1"/>
</dbReference>
<evidence type="ECO:0000313" key="8">
    <source>
        <dbReference type="Proteomes" id="UP000077521"/>
    </source>
</evidence>
<dbReference type="AlphaFoldDB" id="A0A177TFA9"/>
<dbReference type="SUPFAM" id="SSF55874">
    <property type="entry name" value="ATPase domain of HSP90 chaperone/DNA topoisomerase II/histidine kinase"/>
    <property type="match status" value="1"/>
</dbReference>
<accession>A0A177TFA9</accession>
<feature type="region of interest" description="Disordered" evidence="6">
    <location>
        <begin position="225"/>
        <end position="266"/>
    </location>
</feature>
<evidence type="ECO:0000256" key="1">
    <source>
        <dbReference type="ARBA" id="ARBA00000085"/>
    </source>
</evidence>
<dbReference type="InterPro" id="IPR001789">
    <property type="entry name" value="Sig_transdc_resp-reg_receiver"/>
</dbReference>
<evidence type="ECO:0000256" key="3">
    <source>
        <dbReference type="ARBA" id="ARBA00022553"/>
    </source>
</evidence>
<dbReference type="SMART" id="SM00388">
    <property type="entry name" value="HisKA"/>
    <property type="match status" value="1"/>
</dbReference>
<dbReference type="Gene3D" id="3.30.565.10">
    <property type="entry name" value="Histidine kinase-like ATPase, C-terminal domain"/>
    <property type="match status" value="1"/>
</dbReference>
<feature type="compositionally biased region" description="Polar residues" evidence="6">
    <location>
        <begin position="242"/>
        <end position="253"/>
    </location>
</feature>
<dbReference type="PROSITE" id="PS50110">
    <property type="entry name" value="RESPONSE_REGULATORY"/>
    <property type="match status" value="1"/>
</dbReference>
<dbReference type="InterPro" id="IPR003594">
    <property type="entry name" value="HATPase_dom"/>
</dbReference>
<evidence type="ECO:0000256" key="6">
    <source>
        <dbReference type="SAM" id="MobiDB-lite"/>
    </source>
</evidence>
<evidence type="ECO:0000256" key="5">
    <source>
        <dbReference type="ARBA" id="ARBA00022777"/>
    </source>
</evidence>
<dbReference type="InterPro" id="IPR004358">
    <property type="entry name" value="Sig_transdc_His_kin-like_C"/>
</dbReference>
<dbReference type="CDD" id="cd00082">
    <property type="entry name" value="HisKA"/>
    <property type="match status" value="1"/>
</dbReference>
<dbReference type="PRINTS" id="PR00344">
    <property type="entry name" value="BCTRLSENSOR"/>
</dbReference>
<protein>
    <recommendedName>
        <fullName evidence="2">histidine kinase</fullName>
        <ecNumber evidence="2">2.7.13.3</ecNumber>
    </recommendedName>
</protein>
<dbReference type="GO" id="GO:0000155">
    <property type="term" value="F:phosphorelay sensor kinase activity"/>
    <property type="evidence" value="ECO:0007669"/>
    <property type="project" value="InterPro"/>
</dbReference>
<keyword evidence="3" id="KW-0597">Phosphoprotein</keyword>
<dbReference type="PANTHER" id="PTHR43047:SF72">
    <property type="entry name" value="OSMOSENSING HISTIDINE PROTEIN KINASE SLN1"/>
    <property type="match status" value="1"/>
</dbReference>
<dbReference type="InterPro" id="IPR003661">
    <property type="entry name" value="HisK_dim/P_dom"/>
</dbReference>
<dbReference type="InterPro" id="IPR036097">
    <property type="entry name" value="HisK_dim/P_sf"/>
</dbReference>
<dbReference type="PANTHER" id="PTHR43047">
    <property type="entry name" value="TWO-COMPONENT HISTIDINE PROTEIN KINASE"/>
    <property type="match status" value="1"/>
</dbReference>
<feature type="compositionally biased region" description="Polar residues" evidence="6">
    <location>
        <begin position="225"/>
        <end position="234"/>
    </location>
</feature>
<dbReference type="SMART" id="SM00387">
    <property type="entry name" value="HATPase_c"/>
    <property type="match status" value="1"/>
</dbReference>
<keyword evidence="8" id="KW-1185">Reference proteome</keyword>
<sequence length="1039" mass="114005">MAHEIVIRSCNTTLCATLFCTQKRLVISNETANRDKRSISEVHEDLLRALFEHVADVNEDLVSIDLKTFAEQHDCTVPPLHTLIACPIRIPPFAGAQVVVVGMLMAFDAVQRDVLAGEDIAFMRHLADAASFVIEDHFAASRRQGELTAQRAIVGLNRHLAGEDTPEGEASTSDVPGKPAGTKDNAHSNASLFGKAARALCEALNANATVIIDISSFRLRPGANTQASSSTLFGSDSDHTSQDATTSEENCSATPAVPKDGHSDMSTLQERLLSEREPTRAILNTETSCFYGLSPQPLPVVGASGELAVLEHFRTLGGQASRPCIARFLASRHLTRSFGETKAEGEFEAGRANMLSKPDSLVPLLPEQCKGLLVAPVYEANQQPAFLMLATFEDPPYRWEEPDLLLIEQMGAVLLSGVHRARARAVDVAQTYFMRKVSHELRTPLHAILGVTEMTRLALPPHHEELISLIDSINLAADSLRNTIDDLVDFNALNGTILHTAPSKSTTPKVSVSVFDIFGAISDAAVQQYLYRRRILRQTDHMQAPDSFDSDLPPPEMIIRFSPISNAALKKVDIDVETLQRIVSKVISNALRATDTGLITVYAAISQIDADSPTLGSGPSRRKSRKKVPELEIIVSDTGKGMTEDFLKARLFEPFSQEDPFTTGTGLSLTLCRNMIDELGGRVQVSSVVGEGTHFFIYVPLHAAIEVVPTKRALNTTRTAIPACFVGFEDEQYHGFKTYRSHLIRQFDLVQVKQQDMGSAKVIFVRSEAMEVESAIAILEEGFGGARMSTSPMATTEGDATEAPTMEDGPLIVILHAFEFDEHPFQPSKVLAEFARARGCEVLTLQRPFGFKGILLLDDKIRQRGDVEAEPEEKILLKKAGMLGPGVQETGGRWSPNGRASADFRVLVVEDNPLNARILTTMLRKIGIDFHEATNGREAVDLYSEHQHDVVLMDISMPEMDGFEACERIKAMEGSEFTRIIAITALSSELDRIRGREVGFAEWIVKPIRLGPLAQDVKNWKDDACSRLTSEAERMIVDP</sequence>
<evidence type="ECO:0000256" key="4">
    <source>
        <dbReference type="ARBA" id="ARBA00022679"/>
    </source>
</evidence>
<name>A0A177TFA9_9BASI</name>
<dbReference type="InterPro" id="IPR036890">
    <property type="entry name" value="HATPase_C_sf"/>
</dbReference>
<dbReference type="Gene3D" id="1.10.287.130">
    <property type="match status" value="1"/>
</dbReference>
<evidence type="ECO:0000313" key="7">
    <source>
        <dbReference type="EMBL" id="KAE8254563.1"/>
    </source>
</evidence>
<keyword evidence="4" id="KW-0808">Transferase</keyword>
<gene>
    <name evidence="7" type="ORF">A4X13_0g3362</name>
</gene>
<dbReference type="SUPFAM" id="SSF47384">
    <property type="entry name" value="Homodimeric domain of signal transducing histidine kinase"/>
    <property type="match status" value="1"/>
</dbReference>
<dbReference type="EC" id="2.7.13.3" evidence="2"/>
<dbReference type="InterPro" id="IPR011006">
    <property type="entry name" value="CheY-like_superfamily"/>
</dbReference>
<reference evidence="7" key="2">
    <citation type="journal article" date="2019" name="IMA Fungus">
        <title>Genome sequencing and comparison of five Tilletia species to identify candidate genes for the detection of regulated species infecting wheat.</title>
        <authorList>
            <person name="Nguyen H.D.T."/>
            <person name="Sultana T."/>
            <person name="Kesanakurti P."/>
            <person name="Hambleton S."/>
        </authorList>
    </citation>
    <scope>NUCLEOTIDE SEQUENCE</scope>
    <source>
        <strain evidence="7">DAOMC 236416</strain>
    </source>
</reference>
<dbReference type="Proteomes" id="UP000077521">
    <property type="component" value="Unassembled WGS sequence"/>
</dbReference>
<proteinExistence type="predicted"/>
<dbReference type="SUPFAM" id="SSF52172">
    <property type="entry name" value="CheY-like"/>
    <property type="match status" value="1"/>
</dbReference>
<dbReference type="GO" id="GO:0009927">
    <property type="term" value="F:histidine phosphotransfer kinase activity"/>
    <property type="evidence" value="ECO:0007669"/>
    <property type="project" value="TreeGrafter"/>
</dbReference>
<feature type="region of interest" description="Disordered" evidence="6">
    <location>
        <begin position="161"/>
        <end position="186"/>
    </location>
</feature>
<dbReference type="PROSITE" id="PS50109">
    <property type="entry name" value="HIS_KIN"/>
    <property type="match status" value="1"/>
</dbReference>
<evidence type="ECO:0000256" key="2">
    <source>
        <dbReference type="ARBA" id="ARBA00012438"/>
    </source>
</evidence>
<dbReference type="GO" id="GO:0005886">
    <property type="term" value="C:plasma membrane"/>
    <property type="evidence" value="ECO:0007669"/>
    <property type="project" value="TreeGrafter"/>
</dbReference>
<dbReference type="Pfam" id="PF00072">
    <property type="entry name" value="Response_reg"/>
    <property type="match status" value="1"/>
</dbReference>